<sequence length="378" mass="42404">MVPPVIEATIKRTEARWNELIMAEGRICEDEKAVATELVLDRSTRLLSRTCLDILHDGECDDDNDDVDMSESICANGQSGTNSSLGHLAKLLANMHAMSSEPEYNAQNLPSDPLFLRSLTKILAWPDTSICSKAAQWISILVEMLTNTVTQTNCGPKIATTHLSPNIAEFILFGILCGLHVNGKNAENALNCLLYAGIKTYLSVDIIVARQNLRSVIIRVLMDTLNGDKTKEGQIQQKIQIFEEKMFGNRDKPATMRARRDAFKKIVDPIIGVTVIMSHFPYCVNGLEYIKLRLFELNNTTVLLFFRNKHTESSSFPLTCSGAPYGGVPLSQRFRNEFQIHNIPPLHRPKWIRIRKKTDTSHIENDFGLTNLFANATN</sequence>
<dbReference type="Gene3D" id="1.25.10.10">
    <property type="entry name" value="Leucine-rich Repeat Variant"/>
    <property type="match status" value="1"/>
</dbReference>
<accession>A0A3P8GKD2</accession>
<reference evidence="1 2" key="1">
    <citation type="submission" date="2018-11" db="EMBL/GenBank/DDBJ databases">
        <authorList>
            <consortium name="Pathogen Informatics"/>
        </authorList>
    </citation>
    <scope>NUCLEOTIDE SEQUENCE [LARGE SCALE GENOMIC DNA]</scope>
    <source>
        <strain evidence="1 2">Zambia</strain>
    </source>
</reference>
<dbReference type="InterPro" id="IPR011989">
    <property type="entry name" value="ARM-like"/>
</dbReference>
<organism evidence="1 2">
    <name type="scientific">Schistosoma margrebowiei</name>
    <dbReference type="NCBI Taxonomy" id="48269"/>
    <lineage>
        <taxon>Eukaryota</taxon>
        <taxon>Metazoa</taxon>
        <taxon>Spiralia</taxon>
        <taxon>Lophotrochozoa</taxon>
        <taxon>Platyhelminthes</taxon>
        <taxon>Trematoda</taxon>
        <taxon>Digenea</taxon>
        <taxon>Strigeidida</taxon>
        <taxon>Schistosomatoidea</taxon>
        <taxon>Schistosomatidae</taxon>
        <taxon>Schistosoma</taxon>
    </lineage>
</organism>
<name>A0A3P8GKD2_9TREM</name>
<gene>
    <name evidence="1" type="ORF">SMRZ_LOCUS20258</name>
</gene>
<evidence type="ECO:0000313" key="2">
    <source>
        <dbReference type="Proteomes" id="UP000277204"/>
    </source>
</evidence>
<dbReference type="Proteomes" id="UP000277204">
    <property type="component" value="Unassembled WGS sequence"/>
</dbReference>
<evidence type="ECO:0000313" key="1">
    <source>
        <dbReference type="EMBL" id="VDP34873.1"/>
    </source>
</evidence>
<dbReference type="EMBL" id="UZAI01018237">
    <property type="protein sequence ID" value="VDP34873.1"/>
    <property type="molecule type" value="Genomic_DNA"/>
</dbReference>
<keyword evidence="2" id="KW-1185">Reference proteome</keyword>
<proteinExistence type="predicted"/>
<dbReference type="AlphaFoldDB" id="A0A3P8GKD2"/>
<protein>
    <submittedName>
        <fullName evidence="1">Uncharacterized protein</fullName>
    </submittedName>
</protein>